<evidence type="ECO:0000256" key="9">
    <source>
        <dbReference type="ARBA" id="ARBA00022840"/>
    </source>
</evidence>
<dbReference type="CDD" id="cd16916">
    <property type="entry name" value="HATPase_CheA-like"/>
    <property type="match status" value="1"/>
</dbReference>
<comment type="catalytic activity">
    <reaction evidence="1">
        <text>ATP + protein L-histidine = ADP + protein N-phospho-L-histidine.</text>
        <dbReference type="EC" id="2.7.13.3"/>
    </reaction>
</comment>
<dbReference type="EC" id="2.7.13.3" evidence="2"/>
<keyword evidence="4" id="KW-0145">Chemotaxis</keyword>
<comment type="function">
    <text evidence="11">Involved in the transmission of sensory signals from the chemoreceptors to the flagellar motors. CheA is autophosphorylated; it can transfer its phosphate group to either CheB or CheY.</text>
</comment>
<evidence type="ECO:0000256" key="6">
    <source>
        <dbReference type="ARBA" id="ARBA00022679"/>
    </source>
</evidence>
<dbReference type="FunFam" id="3.30.565.10:FF:000016">
    <property type="entry name" value="Chemotaxis protein CheA, putative"/>
    <property type="match status" value="1"/>
</dbReference>
<keyword evidence="6" id="KW-0808">Transferase</keyword>
<dbReference type="Pfam" id="PF02895">
    <property type="entry name" value="H-kinase_dim"/>
    <property type="match status" value="1"/>
</dbReference>
<evidence type="ECO:0000256" key="2">
    <source>
        <dbReference type="ARBA" id="ARBA00012438"/>
    </source>
</evidence>
<dbReference type="InterPro" id="IPR037257">
    <property type="entry name" value="T2SS_E_N_sf"/>
</dbReference>
<dbReference type="InterPro" id="IPR051315">
    <property type="entry name" value="Bact_Chemotaxis_CheA"/>
</dbReference>
<dbReference type="InterPro" id="IPR003594">
    <property type="entry name" value="HATPase_dom"/>
</dbReference>
<reference evidence="16 17" key="1">
    <citation type="submission" date="2015-01" db="EMBL/GenBank/DDBJ databases">
        <title>Genome sequence of the anaerobic bacterium Geobacter soli GSS01, a dissimilatory Fe(III) reducer from soil.</title>
        <authorList>
            <person name="Yang G."/>
            <person name="Zhou S."/>
        </authorList>
    </citation>
    <scope>NUCLEOTIDE SEQUENCE [LARGE SCALE GENOMIC DNA]</scope>
    <source>
        <strain evidence="16 17">GSS01</strain>
    </source>
</reference>
<feature type="modified residue" description="Phosphohistidine" evidence="12">
    <location>
        <position position="44"/>
    </location>
</feature>
<dbReference type="SUPFAM" id="SSF50341">
    <property type="entry name" value="CheW-like"/>
    <property type="match status" value="1"/>
</dbReference>
<evidence type="ECO:0000256" key="3">
    <source>
        <dbReference type="ARBA" id="ARBA00021495"/>
    </source>
</evidence>
<dbReference type="SUPFAM" id="SSF47384">
    <property type="entry name" value="Homodimeric domain of signal transducing histidine kinase"/>
    <property type="match status" value="1"/>
</dbReference>
<gene>
    <name evidence="16" type="ORF">SE37_08630</name>
</gene>
<evidence type="ECO:0000256" key="10">
    <source>
        <dbReference type="ARBA" id="ARBA00023012"/>
    </source>
</evidence>
<dbReference type="Gene3D" id="1.20.120.160">
    <property type="entry name" value="HPT domain"/>
    <property type="match status" value="1"/>
</dbReference>
<dbReference type="GO" id="GO:0000155">
    <property type="term" value="F:phosphorelay sensor kinase activity"/>
    <property type="evidence" value="ECO:0007669"/>
    <property type="project" value="InterPro"/>
</dbReference>
<evidence type="ECO:0000256" key="8">
    <source>
        <dbReference type="ARBA" id="ARBA00022777"/>
    </source>
</evidence>
<keyword evidence="8" id="KW-0418">Kinase</keyword>
<dbReference type="Pfam" id="PF01627">
    <property type="entry name" value="Hpt"/>
    <property type="match status" value="1"/>
</dbReference>
<dbReference type="RefSeq" id="WP_039645483.1">
    <property type="nucleotide sequence ID" value="NZ_JXBL01000001.1"/>
</dbReference>
<dbReference type="SMART" id="SM00387">
    <property type="entry name" value="HATPase_c"/>
    <property type="match status" value="1"/>
</dbReference>
<feature type="domain" description="HPt" evidence="15">
    <location>
        <begin position="1"/>
        <end position="101"/>
    </location>
</feature>
<sequence>MDAHRQAYREEAYELLSELESSLLELEENPDDMDLIGRVFRAMHTIKGSGAMFGFEDIATFTHEVETVFDKVRNGQMTVTRDLVNLTLRARDLVKGMLDVSEGGDPVEGREAEEVIAGLRALVPAPEVRDPLPVEMVHAPPGAEGKDDVAVTYRIRFIPVPEITANGTNPLLLLAELRQLGACRVVAQMERVPALEEGNPEFCYVYWDVILTSRRGVDAIRDVFIFIEDDCELKIDVIDDGGILDTDADYKKLGIILAERGDLTRQDMEAILARQKRFGELLVEQGILQPEKVESALIEQQHVKEVRKERQAQESASSIRVPAEKLDILVNLVGELVTVQARLSQTAAGRGDALLDTIAEEVERLTNELRDTALNIRMLPIGTTFSKFKRLVRDLSVELGKDIELTTAGAETELDKTVIEKLNDPLVHLIRNSIDHGIEMPEDREAAGKPRQGTVHLAAVHSGDSVLITITDDGAGLDKEAIRAKGLERGLVTTGAELSDKEIYNLIFAPGFSTARKVTSVSGRGVGMDVVKKAIDALRGTIDITSERGKGSTITIKLPLTLAIIESLLVKIGTDCFVMPLSIVEECIELTREDVANAHGRNLANVRDQIIPYIPLRERFRIPGELPEIEQIVITSIQGSRIGFVVDDVIGEHQTVIKSLGKMYKDVKGLSGATILGDGSVALILDVPHLVREVEREQAAG</sequence>
<dbReference type="InterPro" id="IPR036641">
    <property type="entry name" value="HPT_dom_sf"/>
</dbReference>
<dbReference type="InterPro" id="IPR004358">
    <property type="entry name" value="Sig_transdc_His_kin-like_C"/>
</dbReference>
<dbReference type="FunFam" id="1.20.120.160:FF:000008">
    <property type="entry name" value="Chemotaxis sensor histidine kinase CheA"/>
    <property type="match status" value="1"/>
</dbReference>
<keyword evidence="10" id="KW-0902">Two-component regulatory system</keyword>
<dbReference type="PRINTS" id="PR00344">
    <property type="entry name" value="BCTRLSENSOR"/>
</dbReference>
<dbReference type="InterPro" id="IPR005467">
    <property type="entry name" value="His_kinase_dom"/>
</dbReference>
<dbReference type="SUPFAM" id="SSF47226">
    <property type="entry name" value="Histidine-containing phosphotransfer domain, HPT domain"/>
    <property type="match status" value="1"/>
</dbReference>
<dbReference type="SMART" id="SM01231">
    <property type="entry name" value="H-kinase_dim"/>
    <property type="match status" value="1"/>
</dbReference>
<evidence type="ECO:0000313" key="17">
    <source>
        <dbReference type="Proteomes" id="UP000031433"/>
    </source>
</evidence>
<dbReference type="InterPro" id="IPR008207">
    <property type="entry name" value="Sig_transdc_His_kin_Hpt_dom"/>
</dbReference>
<dbReference type="SMART" id="SM00260">
    <property type="entry name" value="CheW"/>
    <property type="match status" value="1"/>
</dbReference>
<keyword evidence="9" id="KW-0067">ATP-binding</keyword>
<dbReference type="SMART" id="SM00073">
    <property type="entry name" value="HPT"/>
    <property type="match status" value="1"/>
</dbReference>
<dbReference type="SUPFAM" id="SSF160246">
    <property type="entry name" value="EspE N-terminal domain-like"/>
    <property type="match status" value="1"/>
</dbReference>
<name>A0A0C1TT95_9BACT</name>
<dbReference type="CDD" id="cd00731">
    <property type="entry name" value="CheA_reg"/>
    <property type="match status" value="1"/>
</dbReference>
<dbReference type="PROSITE" id="PS50109">
    <property type="entry name" value="HIS_KIN"/>
    <property type="match status" value="1"/>
</dbReference>
<dbReference type="Pfam" id="PF02518">
    <property type="entry name" value="HATPase_c"/>
    <property type="match status" value="1"/>
</dbReference>
<keyword evidence="5 12" id="KW-0597">Phosphoprotein</keyword>
<dbReference type="GO" id="GO:0006935">
    <property type="term" value="P:chemotaxis"/>
    <property type="evidence" value="ECO:0007669"/>
    <property type="project" value="UniProtKB-KW"/>
</dbReference>
<protein>
    <recommendedName>
        <fullName evidence="3">Chemotaxis protein CheA</fullName>
        <ecNumber evidence="2">2.7.13.3</ecNumber>
    </recommendedName>
</protein>
<keyword evidence="7" id="KW-0547">Nucleotide-binding</keyword>
<evidence type="ECO:0000256" key="7">
    <source>
        <dbReference type="ARBA" id="ARBA00022741"/>
    </source>
</evidence>
<dbReference type="InterPro" id="IPR036061">
    <property type="entry name" value="CheW-like_dom_sf"/>
</dbReference>
<dbReference type="InterPro" id="IPR004105">
    <property type="entry name" value="CheA-like_dim"/>
</dbReference>
<evidence type="ECO:0000256" key="11">
    <source>
        <dbReference type="ARBA" id="ARBA00035100"/>
    </source>
</evidence>
<evidence type="ECO:0000259" key="15">
    <source>
        <dbReference type="PROSITE" id="PS50894"/>
    </source>
</evidence>
<dbReference type="FunFam" id="2.30.30.40:FF:000048">
    <property type="entry name" value="Chemotaxis protein CheA, putative"/>
    <property type="match status" value="1"/>
</dbReference>
<evidence type="ECO:0000256" key="4">
    <source>
        <dbReference type="ARBA" id="ARBA00022500"/>
    </source>
</evidence>
<dbReference type="InterPro" id="IPR037006">
    <property type="entry name" value="CheA-like_homodim_sf"/>
</dbReference>
<dbReference type="PANTHER" id="PTHR43395">
    <property type="entry name" value="SENSOR HISTIDINE KINASE CHEA"/>
    <property type="match status" value="1"/>
</dbReference>
<dbReference type="Proteomes" id="UP000031433">
    <property type="component" value="Unassembled WGS sequence"/>
</dbReference>
<feature type="domain" description="CheW-like" evidence="14">
    <location>
        <begin position="564"/>
        <end position="696"/>
    </location>
</feature>
<dbReference type="InterPro" id="IPR002545">
    <property type="entry name" value="CheW-lke_dom"/>
</dbReference>
<dbReference type="EMBL" id="JXBL01000001">
    <property type="protein sequence ID" value="KIE42688.1"/>
    <property type="molecule type" value="Genomic_DNA"/>
</dbReference>
<dbReference type="InterPro" id="IPR036890">
    <property type="entry name" value="HATPase_C_sf"/>
</dbReference>
<dbReference type="Gene3D" id="3.30.565.10">
    <property type="entry name" value="Histidine kinase-like ATPase, C-terminal domain"/>
    <property type="match status" value="1"/>
</dbReference>
<dbReference type="SUPFAM" id="SSF55874">
    <property type="entry name" value="ATPase domain of HSP90 chaperone/DNA topoisomerase II/histidine kinase"/>
    <property type="match status" value="1"/>
</dbReference>
<dbReference type="GO" id="GO:0005737">
    <property type="term" value="C:cytoplasm"/>
    <property type="evidence" value="ECO:0007669"/>
    <property type="project" value="InterPro"/>
</dbReference>
<dbReference type="Gene3D" id="1.10.287.560">
    <property type="entry name" value="Histidine kinase CheA-like, homodimeric domain"/>
    <property type="match status" value="1"/>
</dbReference>
<keyword evidence="17" id="KW-1185">Reference proteome</keyword>
<accession>A0A0C1TT95</accession>
<feature type="domain" description="Histidine kinase" evidence="13">
    <location>
        <begin position="314"/>
        <end position="562"/>
    </location>
</feature>
<evidence type="ECO:0000259" key="14">
    <source>
        <dbReference type="PROSITE" id="PS50851"/>
    </source>
</evidence>
<proteinExistence type="predicted"/>
<evidence type="ECO:0000313" key="16">
    <source>
        <dbReference type="EMBL" id="KIE42688.1"/>
    </source>
</evidence>
<dbReference type="PROSITE" id="PS50894">
    <property type="entry name" value="HPT"/>
    <property type="match status" value="1"/>
</dbReference>
<dbReference type="Pfam" id="PF01584">
    <property type="entry name" value="CheW"/>
    <property type="match status" value="1"/>
</dbReference>
<organism evidence="16 17">
    <name type="scientific">Geobacter soli</name>
    <dbReference type="NCBI Taxonomy" id="1510391"/>
    <lineage>
        <taxon>Bacteria</taxon>
        <taxon>Pseudomonadati</taxon>
        <taxon>Thermodesulfobacteriota</taxon>
        <taxon>Desulfuromonadia</taxon>
        <taxon>Geobacterales</taxon>
        <taxon>Geobacteraceae</taxon>
        <taxon>Geobacter</taxon>
    </lineage>
</organism>
<dbReference type="AlphaFoldDB" id="A0A0C1TT95"/>
<evidence type="ECO:0000256" key="12">
    <source>
        <dbReference type="PROSITE-ProRule" id="PRU00110"/>
    </source>
</evidence>
<dbReference type="InterPro" id="IPR036097">
    <property type="entry name" value="HisK_dim/P_sf"/>
</dbReference>
<dbReference type="PROSITE" id="PS50851">
    <property type="entry name" value="CHEW"/>
    <property type="match status" value="1"/>
</dbReference>
<comment type="caution">
    <text evidence="16">The sequence shown here is derived from an EMBL/GenBank/DDBJ whole genome shotgun (WGS) entry which is preliminary data.</text>
</comment>
<evidence type="ECO:0000256" key="1">
    <source>
        <dbReference type="ARBA" id="ARBA00000085"/>
    </source>
</evidence>
<dbReference type="Gene3D" id="2.30.30.40">
    <property type="entry name" value="SH3 Domains"/>
    <property type="match status" value="1"/>
</dbReference>
<dbReference type="GO" id="GO:0005524">
    <property type="term" value="F:ATP binding"/>
    <property type="evidence" value="ECO:0007669"/>
    <property type="project" value="UniProtKB-KW"/>
</dbReference>
<dbReference type="PANTHER" id="PTHR43395:SF10">
    <property type="entry name" value="CHEMOTAXIS PROTEIN CHEA"/>
    <property type="match status" value="1"/>
</dbReference>
<evidence type="ECO:0000256" key="5">
    <source>
        <dbReference type="ARBA" id="ARBA00022553"/>
    </source>
</evidence>
<dbReference type="CDD" id="cd00088">
    <property type="entry name" value="HPT"/>
    <property type="match status" value="1"/>
</dbReference>
<evidence type="ECO:0000259" key="13">
    <source>
        <dbReference type="PROSITE" id="PS50109"/>
    </source>
</evidence>